<dbReference type="InterPro" id="IPR036390">
    <property type="entry name" value="WH_DNA-bd_sf"/>
</dbReference>
<dbReference type="GO" id="GO:0003677">
    <property type="term" value="F:DNA binding"/>
    <property type="evidence" value="ECO:0007669"/>
    <property type="project" value="UniProtKB-KW"/>
</dbReference>
<feature type="domain" description="HTH marR-type" evidence="1">
    <location>
        <begin position="7"/>
        <end position="145"/>
    </location>
</feature>
<dbReference type="RefSeq" id="WP_072852595.1">
    <property type="nucleotide sequence ID" value="NZ_FQVI01000014.1"/>
</dbReference>
<keyword evidence="3" id="KW-1185">Reference proteome</keyword>
<dbReference type="PANTHER" id="PTHR39515">
    <property type="entry name" value="CONSERVED PROTEIN"/>
    <property type="match status" value="1"/>
</dbReference>
<dbReference type="OrthoDB" id="163346at2"/>
<dbReference type="SMART" id="SM00347">
    <property type="entry name" value="HTH_MARR"/>
    <property type="match status" value="1"/>
</dbReference>
<dbReference type="EMBL" id="FQVI01000014">
    <property type="protein sequence ID" value="SHF15234.1"/>
    <property type="molecule type" value="Genomic_DNA"/>
</dbReference>
<dbReference type="InterPro" id="IPR052526">
    <property type="entry name" value="HTH-type_Bedaq_tolerance"/>
</dbReference>
<sequence>MKTEKVSEKFVQNLLSVLPNWHSKLVRPFKDTLNGEMSLETYYCLETLKIQGTATMTELAHLLKVPKQQVTKLAEKLSLHGFVERVYNEKDRRVIRLRLTKKAILYLDEYHLKNTAFIQSLENQLDAEELRKLNQAVELLGEILPKLK</sequence>
<dbReference type="STRING" id="1122155.SAMN02745158_02704"/>
<evidence type="ECO:0000313" key="2">
    <source>
        <dbReference type="EMBL" id="SHF15234.1"/>
    </source>
</evidence>
<keyword evidence="2" id="KW-0238">DNA-binding</keyword>
<name>A0A1M4ZB43_9CLOT</name>
<reference evidence="2 3" key="1">
    <citation type="submission" date="2016-11" db="EMBL/GenBank/DDBJ databases">
        <authorList>
            <person name="Jaros S."/>
            <person name="Januszkiewicz K."/>
            <person name="Wedrychowicz H."/>
        </authorList>
    </citation>
    <scope>NUCLEOTIDE SEQUENCE [LARGE SCALE GENOMIC DNA]</scope>
    <source>
        <strain evidence="2 3">DSM 17459</strain>
    </source>
</reference>
<organism evidence="2 3">
    <name type="scientific">Lactonifactor longoviformis DSM 17459</name>
    <dbReference type="NCBI Taxonomy" id="1122155"/>
    <lineage>
        <taxon>Bacteria</taxon>
        <taxon>Bacillati</taxon>
        <taxon>Bacillota</taxon>
        <taxon>Clostridia</taxon>
        <taxon>Eubacteriales</taxon>
        <taxon>Clostridiaceae</taxon>
        <taxon>Lactonifactor</taxon>
    </lineage>
</organism>
<accession>A0A1M4ZB43</accession>
<dbReference type="PANTHER" id="PTHR39515:SF2">
    <property type="entry name" value="HTH-TYPE TRANSCRIPTIONAL REGULATOR RV0880"/>
    <property type="match status" value="1"/>
</dbReference>
<evidence type="ECO:0000259" key="1">
    <source>
        <dbReference type="PROSITE" id="PS50995"/>
    </source>
</evidence>
<protein>
    <submittedName>
        <fullName evidence="2">DNA-binding transcriptional regulator, MarR family</fullName>
    </submittedName>
</protein>
<proteinExistence type="predicted"/>
<dbReference type="GO" id="GO:0003700">
    <property type="term" value="F:DNA-binding transcription factor activity"/>
    <property type="evidence" value="ECO:0007669"/>
    <property type="project" value="InterPro"/>
</dbReference>
<evidence type="ECO:0000313" key="3">
    <source>
        <dbReference type="Proteomes" id="UP000184245"/>
    </source>
</evidence>
<dbReference type="PROSITE" id="PS50995">
    <property type="entry name" value="HTH_MARR_2"/>
    <property type="match status" value="1"/>
</dbReference>
<dbReference type="SUPFAM" id="SSF46785">
    <property type="entry name" value="Winged helix' DNA-binding domain"/>
    <property type="match status" value="1"/>
</dbReference>
<dbReference type="InterPro" id="IPR000835">
    <property type="entry name" value="HTH_MarR-typ"/>
</dbReference>
<dbReference type="AlphaFoldDB" id="A0A1M4ZB43"/>
<dbReference type="Proteomes" id="UP000184245">
    <property type="component" value="Unassembled WGS sequence"/>
</dbReference>
<dbReference type="Gene3D" id="1.10.10.10">
    <property type="entry name" value="Winged helix-like DNA-binding domain superfamily/Winged helix DNA-binding domain"/>
    <property type="match status" value="1"/>
</dbReference>
<gene>
    <name evidence="2" type="ORF">SAMN02745158_02704</name>
</gene>
<dbReference type="InterPro" id="IPR036388">
    <property type="entry name" value="WH-like_DNA-bd_sf"/>
</dbReference>
<dbReference type="Pfam" id="PF01047">
    <property type="entry name" value="MarR"/>
    <property type="match status" value="1"/>
</dbReference>
<dbReference type="PRINTS" id="PR00598">
    <property type="entry name" value="HTHMARR"/>
</dbReference>